<dbReference type="RefSeq" id="WP_184014618.1">
    <property type="nucleotide sequence ID" value="NZ_JACHFD010000001.1"/>
</dbReference>
<dbReference type="AlphaFoldDB" id="A0A840UXW8"/>
<dbReference type="InterPro" id="IPR050768">
    <property type="entry name" value="UPF0353/GerABKA_families"/>
</dbReference>
<proteinExistence type="predicted"/>
<keyword evidence="1" id="KW-1003">Cell membrane</keyword>
<keyword evidence="2 6" id="KW-0812">Transmembrane</keyword>
<dbReference type="Proteomes" id="UP000557717">
    <property type="component" value="Unassembled WGS sequence"/>
</dbReference>
<dbReference type="PANTHER" id="PTHR22550:SF5">
    <property type="entry name" value="LEUCINE ZIPPER PROTEIN 4"/>
    <property type="match status" value="1"/>
</dbReference>
<dbReference type="SMART" id="SM00327">
    <property type="entry name" value="VWA"/>
    <property type="match status" value="1"/>
</dbReference>
<sequence>MHFAQPYWLLLILLVPALVTLAVVIPRVRRKQWTAFVAPRLRSRLLLRGNPVPRWVSLAFAQLSLIGLAVTLARPQSDAGIQSEAVLGRNILIALDLSRSMKTPDLKPDRLTQAKALSYELLDALPDDRIGLVGFAGSPYLFAPLTVDHSAVREMISQVDIDWIPTGGSNLAGGLEMAIDTLKKTGTRQNALILLTDGEEHIGRIGDLAADAKAAGIQIITIGFGTAAGDYVPDDSHSDGLFRDRQGERVISHLEPGPLKRVASVTGGRFAVATSGSDIPSMVTQAVKDLDQVELKSRRTRLMIDYFQWALLPSILCLMVAVFSGTRWRGLGHATALLTLALVWTPHRVEAITPISYQQARSALQEGRLEEAKDAFGLLADENPDAHQSFSFRLAQGTAAYRSGDWSTARHAFSEALRSDDSQIRAAAHHGLGNTLFEIGWARLSGGLPYPELPQESDTEDPSGASNGFKKLSDAIIDPPKDDAKGDLIGFEKMAKERLSEWMSEETEPGETSAGSLLFHELLSDWIDSMKHHGASGLDDSEHNRDLTLTYLEKLEEILKQVEDNAQQIQALPMPGEGEPQEGQEGEGDGEPSEDGEGKGKAGDSEGHGDSQEAEGGDQPDGEEQEGPGGDQEDESDQGQDGKNQPKPGETDKQAAERILRENADLQKGALSPGRARFRPPEKDW</sequence>
<dbReference type="Pfam" id="PF13519">
    <property type="entry name" value="VWA_2"/>
    <property type="match status" value="1"/>
</dbReference>
<keyword evidence="3 6" id="KW-1133">Transmembrane helix</keyword>
<dbReference type="PROSITE" id="PS50234">
    <property type="entry name" value="VWFA"/>
    <property type="match status" value="1"/>
</dbReference>
<name>A0A840UXW8_9BACT</name>
<feature type="region of interest" description="Disordered" evidence="5">
    <location>
        <begin position="450"/>
        <end position="486"/>
    </location>
</feature>
<feature type="compositionally biased region" description="Acidic residues" evidence="5">
    <location>
        <begin position="612"/>
        <end position="638"/>
    </location>
</feature>
<evidence type="ECO:0000256" key="3">
    <source>
        <dbReference type="ARBA" id="ARBA00022989"/>
    </source>
</evidence>
<feature type="transmembrane region" description="Helical" evidence="6">
    <location>
        <begin position="306"/>
        <end position="323"/>
    </location>
</feature>
<dbReference type="InterPro" id="IPR002035">
    <property type="entry name" value="VWF_A"/>
</dbReference>
<dbReference type="InterPro" id="IPR011990">
    <property type="entry name" value="TPR-like_helical_dom_sf"/>
</dbReference>
<feature type="compositionally biased region" description="Acidic residues" evidence="5">
    <location>
        <begin position="579"/>
        <end position="595"/>
    </location>
</feature>
<accession>A0A840UXW8</accession>
<feature type="compositionally biased region" description="Basic and acidic residues" evidence="5">
    <location>
        <begin position="649"/>
        <end position="665"/>
    </location>
</feature>
<evidence type="ECO:0000256" key="6">
    <source>
        <dbReference type="SAM" id="Phobius"/>
    </source>
</evidence>
<dbReference type="Gene3D" id="3.40.50.410">
    <property type="entry name" value="von Willebrand factor, type A domain"/>
    <property type="match status" value="1"/>
</dbReference>
<evidence type="ECO:0000313" key="9">
    <source>
        <dbReference type="Proteomes" id="UP000557717"/>
    </source>
</evidence>
<dbReference type="SUPFAM" id="SSF53300">
    <property type="entry name" value="vWA-like"/>
    <property type="match status" value="1"/>
</dbReference>
<feature type="domain" description="VWFA" evidence="7">
    <location>
        <begin position="90"/>
        <end position="290"/>
    </location>
</feature>
<dbReference type="SUPFAM" id="SSF48452">
    <property type="entry name" value="TPR-like"/>
    <property type="match status" value="1"/>
</dbReference>
<organism evidence="8 9">
    <name type="scientific">Haloferula luteola</name>
    <dbReference type="NCBI Taxonomy" id="595692"/>
    <lineage>
        <taxon>Bacteria</taxon>
        <taxon>Pseudomonadati</taxon>
        <taxon>Verrucomicrobiota</taxon>
        <taxon>Verrucomicrobiia</taxon>
        <taxon>Verrucomicrobiales</taxon>
        <taxon>Verrucomicrobiaceae</taxon>
        <taxon>Haloferula</taxon>
    </lineage>
</organism>
<protein>
    <submittedName>
        <fullName evidence="8">Tetratricopeptide (TPR) repeat protein</fullName>
    </submittedName>
</protein>
<evidence type="ECO:0000256" key="1">
    <source>
        <dbReference type="ARBA" id="ARBA00022475"/>
    </source>
</evidence>
<evidence type="ECO:0000256" key="4">
    <source>
        <dbReference type="ARBA" id="ARBA00023136"/>
    </source>
</evidence>
<evidence type="ECO:0000313" key="8">
    <source>
        <dbReference type="EMBL" id="MBB5349793.1"/>
    </source>
</evidence>
<feature type="compositionally biased region" description="Basic and acidic residues" evidence="5">
    <location>
        <begin position="596"/>
        <end position="611"/>
    </location>
</feature>
<dbReference type="EMBL" id="JACHFD010000001">
    <property type="protein sequence ID" value="MBB5349793.1"/>
    <property type="molecule type" value="Genomic_DNA"/>
</dbReference>
<evidence type="ECO:0000256" key="2">
    <source>
        <dbReference type="ARBA" id="ARBA00022692"/>
    </source>
</evidence>
<keyword evidence="4 6" id="KW-0472">Membrane</keyword>
<reference evidence="8 9" key="1">
    <citation type="submission" date="2020-08" db="EMBL/GenBank/DDBJ databases">
        <title>Genomic Encyclopedia of Type Strains, Phase IV (KMG-IV): sequencing the most valuable type-strain genomes for metagenomic binning, comparative biology and taxonomic classification.</title>
        <authorList>
            <person name="Goeker M."/>
        </authorList>
    </citation>
    <scope>NUCLEOTIDE SEQUENCE [LARGE SCALE GENOMIC DNA]</scope>
    <source>
        <strain evidence="8 9">YC6886</strain>
    </source>
</reference>
<evidence type="ECO:0000256" key="5">
    <source>
        <dbReference type="SAM" id="MobiDB-lite"/>
    </source>
</evidence>
<dbReference type="InterPro" id="IPR036465">
    <property type="entry name" value="vWFA_dom_sf"/>
</dbReference>
<keyword evidence="9" id="KW-1185">Reference proteome</keyword>
<feature type="transmembrane region" description="Helical" evidence="6">
    <location>
        <begin position="6"/>
        <end position="25"/>
    </location>
</feature>
<comment type="caution">
    <text evidence="8">The sequence shown here is derived from an EMBL/GenBank/DDBJ whole genome shotgun (WGS) entry which is preliminary data.</text>
</comment>
<evidence type="ECO:0000259" key="7">
    <source>
        <dbReference type="PROSITE" id="PS50234"/>
    </source>
</evidence>
<dbReference type="PANTHER" id="PTHR22550">
    <property type="entry name" value="SPORE GERMINATION PROTEIN"/>
    <property type="match status" value="1"/>
</dbReference>
<dbReference type="Gene3D" id="1.25.40.10">
    <property type="entry name" value="Tetratricopeptide repeat domain"/>
    <property type="match status" value="1"/>
</dbReference>
<gene>
    <name evidence="8" type="ORF">HNR46_000014</name>
</gene>
<feature type="region of interest" description="Disordered" evidence="5">
    <location>
        <begin position="573"/>
        <end position="685"/>
    </location>
</feature>